<dbReference type="Pfam" id="PF24803">
    <property type="entry name" value="DUF7704"/>
    <property type="match status" value="1"/>
</dbReference>
<accession>A0A517KYM4</accession>
<dbReference type="OrthoDB" id="2937326at2759"/>
<keyword evidence="1" id="KW-1133">Transmembrane helix</keyword>
<dbReference type="InterPro" id="IPR056121">
    <property type="entry name" value="DUF7704"/>
</dbReference>
<feature type="domain" description="DUF7704" evidence="2">
    <location>
        <begin position="3"/>
        <end position="143"/>
    </location>
</feature>
<dbReference type="EMBL" id="CP042185">
    <property type="protein sequence ID" value="QDS68471.1"/>
    <property type="molecule type" value="Genomic_DNA"/>
</dbReference>
<dbReference type="AlphaFoldDB" id="A0A517KYM4"/>
<keyword evidence="1" id="KW-0812">Transmembrane</keyword>
<evidence type="ECO:0000256" key="1">
    <source>
        <dbReference type="SAM" id="Phobius"/>
    </source>
</evidence>
<feature type="transmembrane region" description="Helical" evidence="1">
    <location>
        <begin position="12"/>
        <end position="30"/>
    </location>
</feature>
<dbReference type="STRING" id="50376.A0A517KYM4"/>
<evidence type="ECO:0000313" key="3">
    <source>
        <dbReference type="EMBL" id="QDS68471.1"/>
    </source>
</evidence>
<evidence type="ECO:0000313" key="4">
    <source>
        <dbReference type="Proteomes" id="UP000316270"/>
    </source>
</evidence>
<feature type="transmembrane region" description="Helical" evidence="1">
    <location>
        <begin position="50"/>
        <end position="74"/>
    </location>
</feature>
<keyword evidence="4" id="KW-1185">Reference proteome</keyword>
<keyword evidence="1" id="KW-0472">Membrane</keyword>
<name>A0A517KYM4_9PEZI</name>
<sequence length="156" mass="17029">MTSQLPGIPKLVFTVLEPISLLAGFIAPILNPQFFIASQLPFPYPLAADATSILLAQQLGNAYLLLGLLGLFILNTTTEIKVVRVYLWALWLGDIGHVGLTLFAMGWRGTVDVGSWNAVVWGNIGVTAALFLTRSLYFVGFFGSGTRRVDMEAKKR</sequence>
<proteinExistence type="predicted"/>
<dbReference type="Proteomes" id="UP000316270">
    <property type="component" value="Chromosome 1"/>
</dbReference>
<evidence type="ECO:0000259" key="2">
    <source>
        <dbReference type="Pfam" id="PF24803"/>
    </source>
</evidence>
<feature type="transmembrane region" description="Helical" evidence="1">
    <location>
        <begin position="119"/>
        <end position="142"/>
    </location>
</feature>
<reference evidence="3 4" key="1">
    <citation type="submission" date="2019-07" db="EMBL/GenBank/DDBJ databases">
        <title>Finished genome of Venturia effusa.</title>
        <authorList>
            <person name="Young C.A."/>
            <person name="Cox M.P."/>
            <person name="Ganley A.R.D."/>
            <person name="David W.J."/>
        </authorList>
    </citation>
    <scope>NUCLEOTIDE SEQUENCE [LARGE SCALE GENOMIC DNA]</scope>
    <source>
        <strain evidence="4">albino</strain>
    </source>
</reference>
<dbReference type="PANTHER" id="PTHR37019:SF2">
    <property type="entry name" value="EXPERA DOMAIN-CONTAINING PROTEIN"/>
    <property type="match status" value="1"/>
</dbReference>
<dbReference type="PANTHER" id="PTHR37019">
    <property type="entry name" value="CHROMOSOME 1, WHOLE GENOME SHOTGUN SEQUENCE"/>
    <property type="match status" value="1"/>
</dbReference>
<protein>
    <recommendedName>
        <fullName evidence="2">DUF7704 domain-containing protein</fullName>
    </recommendedName>
</protein>
<gene>
    <name evidence="3" type="ORF">FKW77_010838</name>
</gene>
<organism evidence="3 4">
    <name type="scientific">Venturia effusa</name>
    <dbReference type="NCBI Taxonomy" id="50376"/>
    <lineage>
        <taxon>Eukaryota</taxon>
        <taxon>Fungi</taxon>
        <taxon>Dikarya</taxon>
        <taxon>Ascomycota</taxon>
        <taxon>Pezizomycotina</taxon>
        <taxon>Dothideomycetes</taxon>
        <taxon>Pleosporomycetidae</taxon>
        <taxon>Venturiales</taxon>
        <taxon>Venturiaceae</taxon>
        <taxon>Venturia</taxon>
    </lineage>
</organism>
<feature type="transmembrane region" description="Helical" evidence="1">
    <location>
        <begin position="86"/>
        <end position="107"/>
    </location>
</feature>